<dbReference type="Proteomes" id="UP000799441">
    <property type="component" value="Unassembled WGS sequence"/>
</dbReference>
<name>A0A9P4QGM5_9PEZI</name>
<feature type="chain" id="PRO_5040501400" evidence="2">
    <location>
        <begin position="20"/>
        <end position="266"/>
    </location>
</feature>
<reference evidence="3" key="1">
    <citation type="journal article" date="2020" name="Stud. Mycol.">
        <title>101 Dothideomycetes genomes: a test case for predicting lifestyles and emergence of pathogens.</title>
        <authorList>
            <person name="Haridas S."/>
            <person name="Albert R."/>
            <person name="Binder M."/>
            <person name="Bloem J."/>
            <person name="Labutti K."/>
            <person name="Salamov A."/>
            <person name="Andreopoulos B."/>
            <person name="Baker S."/>
            <person name="Barry K."/>
            <person name="Bills G."/>
            <person name="Bluhm B."/>
            <person name="Cannon C."/>
            <person name="Castanera R."/>
            <person name="Culley D."/>
            <person name="Daum C."/>
            <person name="Ezra D."/>
            <person name="Gonzalez J."/>
            <person name="Henrissat B."/>
            <person name="Kuo A."/>
            <person name="Liang C."/>
            <person name="Lipzen A."/>
            <person name="Lutzoni F."/>
            <person name="Magnuson J."/>
            <person name="Mondo S."/>
            <person name="Nolan M."/>
            <person name="Ohm R."/>
            <person name="Pangilinan J."/>
            <person name="Park H.-J."/>
            <person name="Ramirez L."/>
            <person name="Alfaro M."/>
            <person name="Sun H."/>
            <person name="Tritt A."/>
            <person name="Yoshinaga Y."/>
            <person name="Zwiers L.-H."/>
            <person name="Turgeon B."/>
            <person name="Goodwin S."/>
            <person name="Spatafora J."/>
            <person name="Crous P."/>
            <person name="Grigoriev I."/>
        </authorList>
    </citation>
    <scope>NUCLEOTIDE SEQUENCE</scope>
    <source>
        <strain evidence="3">CBS 116435</strain>
    </source>
</reference>
<organism evidence="3 4">
    <name type="scientific">Polychaeton citri CBS 116435</name>
    <dbReference type="NCBI Taxonomy" id="1314669"/>
    <lineage>
        <taxon>Eukaryota</taxon>
        <taxon>Fungi</taxon>
        <taxon>Dikarya</taxon>
        <taxon>Ascomycota</taxon>
        <taxon>Pezizomycotina</taxon>
        <taxon>Dothideomycetes</taxon>
        <taxon>Dothideomycetidae</taxon>
        <taxon>Capnodiales</taxon>
        <taxon>Capnodiaceae</taxon>
        <taxon>Polychaeton</taxon>
    </lineage>
</organism>
<evidence type="ECO:0000256" key="1">
    <source>
        <dbReference type="SAM" id="MobiDB-lite"/>
    </source>
</evidence>
<gene>
    <name evidence="3" type="ORF">K431DRAFT_280783</name>
</gene>
<protein>
    <submittedName>
        <fullName evidence="3">Uncharacterized protein</fullName>
    </submittedName>
</protein>
<dbReference type="OrthoDB" id="5143362at2759"/>
<dbReference type="AlphaFoldDB" id="A0A9P4QGM5"/>
<evidence type="ECO:0000313" key="4">
    <source>
        <dbReference type="Proteomes" id="UP000799441"/>
    </source>
</evidence>
<feature type="region of interest" description="Disordered" evidence="1">
    <location>
        <begin position="208"/>
        <end position="240"/>
    </location>
</feature>
<sequence>MITSTYFLGATAFAASVFAQTATITIEASHGGAGSDLTNTTITVPIGVVYTNSSALDEVSYLFLTGAEGVPVDSITCTPYISANGTGSGGLPFNSTSPSYLSTNTVQVGSIVCRTSGSGSSSPSASSSLSSSSSSSSAVATSTTLSPSSNWTMSASASTTESGTSSTAPTLTPSPPPSYIPLTSTYITYVTPSGATTARQSTVTSIYHGEASPSSSNANGQSDAASVTSSAAPSVQSNENHADQLASSPYTFAAIGFGLLGVAFWL</sequence>
<feature type="signal peptide" evidence="2">
    <location>
        <begin position="1"/>
        <end position="19"/>
    </location>
</feature>
<proteinExistence type="predicted"/>
<evidence type="ECO:0000313" key="3">
    <source>
        <dbReference type="EMBL" id="KAF2725425.1"/>
    </source>
</evidence>
<comment type="caution">
    <text evidence="3">The sequence shown here is derived from an EMBL/GenBank/DDBJ whole genome shotgun (WGS) entry which is preliminary data.</text>
</comment>
<accession>A0A9P4QGM5</accession>
<evidence type="ECO:0000256" key="2">
    <source>
        <dbReference type="SAM" id="SignalP"/>
    </source>
</evidence>
<keyword evidence="2" id="KW-0732">Signal</keyword>
<feature type="region of interest" description="Disordered" evidence="1">
    <location>
        <begin position="117"/>
        <end position="177"/>
    </location>
</feature>
<feature type="compositionally biased region" description="Low complexity" evidence="1">
    <location>
        <begin position="117"/>
        <end position="171"/>
    </location>
</feature>
<keyword evidence="4" id="KW-1185">Reference proteome</keyword>
<dbReference type="EMBL" id="MU003767">
    <property type="protein sequence ID" value="KAF2725425.1"/>
    <property type="molecule type" value="Genomic_DNA"/>
</dbReference>
<feature type="compositionally biased region" description="Low complexity" evidence="1">
    <location>
        <begin position="221"/>
        <end position="237"/>
    </location>
</feature>